<evidence type="ECO:0000313" key="2">
    <source>
        <dbReference type="EMBL" id="OUS47950.1"/>
    </source>
</evidence>
<feature type="transmembrane region" description="Helical" evidence="1">
    <location>
        <begin position="29"/>
        <end position="51"/>
    </location>
</feature>
<accession>A0A1Y5IED5</accession>
<organism evidence="2">
    <name type="scientific">Ostreococcus tauri</name>
    <name type="common">Marine green alga</name>
    <dbReference type="NCBI Taxonomy" id="70448"/>
    <lineage>
        <taxon>Eukaryota</taxon>
        <taxon>Viridiplantae</taxon>
        <taxon>Chlorophyta</taxon>
        <taxon>Mamiellophyceae</taxon>
        <taxon>Mamiellales</taxon>
        <taxon>Bathycoccaceae</taxon>
        <taxon>Ostreococcus</taxon>
    </lineage>
</organism>
<keyword evidence="1" id="KW-0472">Membrane</keyword>
<protein>
    <submittedName>
        <fullName evidence="2">Uncharacterized protein</fullName>
    </submittedName>
</protein>
<feature type="non-terminal residue" evidence="2">
    <location>
        <position position="1"/>
    </location>
</feature>
<gene>
    <name evidence="2" type="ORF">BE221DRAFT_70091</name>
</gene>
<proteinExistence type="predicted"/>
<keyword evidence="1" id="KW-1133">Transmembrane helix</keyword>
<evidence type="ECO:0000256" key="1">
    <source>
        <dbReference type="SAM" id="Phobius"/>
    </source>
</evidence>
<reference evidence="2" key="1">
    <citation type="submission" date="2017-04" db="EMBL/GenBank/DDBJ databases">
        <title>Population genomics of picophytoplankton unveils novel chromosome hypervariability.</title>
        <authorList>
            <consortium name="DOE Joint Genome Institute"/>
            <person name="Blanc-Mathieu R."/>
            <person name="Krasovec M."/>
            <person name="Hebrard M."/>
            <person name="Yau S."/>
            <person name="Desgranges E."/>
            <person name="Martin J."/>
            <person name="Schackwitz W."/>
            <person name="Kuo A."/>
            <person name="Salin G."/>
            <person name="Donnadieu C."/>
            <person name="Desdevises Y."/>
            <person name="Sanchez-Ferandin S."/>
            <person name="Moreau H."/>
            <person name="Rivals E."/>
            <person name="Grigoriev I.V."/>
            <person name="Grimsley N."/>
            <person name="Eyre-Walker A."/>
            <person name="Piganeau G."/>
        </authorList>
    </citation>
    <scope>NUCLEOTIDE SEQUENCE [LARGE SCALE GENOMIC DNA]</scope>
    <source>
        <strain evidence="2">RCC 1115</strain>
    </source>
</reference>
<sequence>DERDVDNAQEPKEPPTPGYEYNWENLGKLLTYTVLLWAFCGGFFASLLSIATEMRHYSYRHLPPKYLGNFAYYSNDAEKIVPTTSPKLMPWVKAIMCNSNSNDLTCVPTGTPVASNPLGYPETASCGTVCTNS</sequence>
<dbReference type="AlphaFoldDB" id="A0A1Y5IED5"/>
<dbReference type="Proteomes" id="UP000195557">
    <property type="component" value="Unassembled WGS sequence"/>
</dbReference>
<name>A0A1Y5IED5_OSTTA</name>
<keyword evidence="1" id="KW-0812">Transmembrane</keyword>
<dbReference type="EMBL" id="KZ155776">
    <property type="protein sequence ID" value="OUS47950.1"/>
    <property type="molecule type" value="Genomic_DNA"/>
</dbReference>